<dbReference type="EMBL" id="FWZT01000036">
    <property type="protein sequence ID" value="SMF81303.1"/>
    <property type="molecule type" value="Genomic_DNA"/>
</dbReference>
<gene>
    <name evidence="1" type="ORF">SAMN06296036_13643</name>
</gene>
<evidence type="ECO:0000313" key="2">
    <source>
        <dbReference type="Proteomes" id="UP000192907"/>
    </source>
</evidence>
<proteinExistence type="predicted"/>
<dbReference type="OrthoDB" id="9342633at2"/>
<protein>
    <submittedName>
        <fullName evidence="1">Uncharacterized protein</fullName>
    </submittedName>
</protein>
<keyword evidence="2" id="KW-1185">Reference proteome</keyword>
<accession>A0A1Y6CP82</accession>
<sequence length="352" mass="38580">MSSTDLITYLNYMSTWETESDANIDKLIAEHSLFVNLGQFDSDTAINDEFATLNDLACKVRDLTIAADATQIAADAAAVSAIWSFGMSMAAFAALEAAELIERKEISSKSKELNDKLATVDTDISKKINKNVADYVAKYKENNNLIASKAPKGLDTKTCRGNLMQFMAEVEKNTILDAANFKKYAASARIVYNSDEINKVYDALDKLNLSSRSDADVKQFMDVLKGLNYPKTELSLVQNFAIAIMFYKLKIANATIKAQAEAAGLPVEEVEATAFEAMDAVGKFVTVVAVVMSVVDVVFNILDIVDVVKQCEKMCDELNGTIKSSYKSYFDGIKEASKQYNAAIAPKQRKAA</sequence>
<dbReference type="Proteomes" id="UP000192907">
    <property type="component" value="Unassembled WGS sequence"/>
</dbReference>
<organism evidence="1 2">
    <name type="scientific">Pseudobacteriovorax antillogorgiicola</name>
    <dbReference type="NCBI Taxonomy" id="1513793"/>
    <lineage>
        <taxon>Bacteria</taxon>
        <taxon>Pseudomonadati</taxon>
        <taxon>Bdellovibrionota</taxon>
        <taxon>Oligoflexia</taxon>
        <taxon>Oligoflexales</taxon>
        <taxon>Pseudobacteriovoracaceae</taxon>
        <taxon>Pseudobacteriovorax</taxon>
    </lineage>
</organism>
<dbReference type="RefSeq" id="WP_132325842.1">
    <property type="nucleotide sequence ID" value="NZ_SLZT01000036.1"/>
</dbReference>
<reference evidence="2" key="1">
    <citation type="submission" date="2017-04" db="EMBL/GenBank/DDBJ databases">
        <authorList>
            <person name="Varghese N."/>
            <person name="Submissions S."/>
        </authorList>
    </citation>
    <scope>NUCLEOTIDE SEQUENCE [LARGE SCALE GENOMIC DNA]</scope>
    <source>
        <strain evidence="2">RKEM611</strain>
    </source>
</reference>
<dbReference type="AlphaFoldDB" id="A0A1Y6CP82"/>
<evidence type="ECO:0000313" key="1">
    <source>
        <dbReference type="EMBL" id="SMF81303.1"/>
    </source>
</evidence>
<name>A0A1Y6CP82_9BACT</name>